<evidence type="ECO:0000256" key="4">
    <source>
        <dbReference type="ARBA" id="ARBA00022603"/>
    </source>
</evidence>
<dbReference type="OrthoDB" id="6093671at2759"/>
<organism evidence="13 14">
    <name type="scientific">Acaulospora morrowiae</name>
    <dbReference type="NCBI Taxonomy" id="94023"/>
    <lineage>
        <taxon>Eukaryota</taxon>
        <taxon>Fungi</taxon>
        <taxon>Fungi incertae sedis</taxon>
        <taxon>Mucoromycota</taxon>
        <taxon>Glomeromycotina</taxon>
        <taxon>Glomeromycetes</taxon>
        <taxon>Diversisporales</taxon>
        <taxon>Acaulosporaceae</taxon>
        <taxon>Acaulospora</taxon>
    </lineage>
</organism>
<keyword evidence="8 10" id="KW-0694">RNA-binding</keyword>
<dbReference type="Pfam" id="PF25378">
    <property type="entry name" value="PUA_NSUN2"/>
    <property type="match status" value="1"/>
</dbReference>
<keyword evidence="3" id="KW-0820">tRNA-binding</keyword>
<evidence type="ECO:0000256" key="1">
    <source>
        <dbReference type="ARBA" id="ARBA00004123"/>
    </source>
</evidence>
<feature type="domain" description="SAM-dependent MTase RsmB/NOP-type" evidence="12">
    <location>
        <begin position="115"/>
        <end position="470"/>
    </location>
</feature>
<dbReference type="PRINTS" id="PR02008">
    <property type="entry name" value="RCMTFAMILY"/>
</dbReference>
<comment type="similarity">
    <text evidence="2 10">Belongs to the class I-like SAM-binding methyltransferase superfamily. RsmB/NOP family.</text>
</comment>
<evidence type="ECO:0000256" key="9">
    <source>
        <dbReference type="ARBA" id="ARBA00023242"/>
    </source>
</evidence>
<protein>
    <submittedName>
        <fullName evidence="13">12913_t:CDS:1</fullName>
    </submittedName>
</protein>
<feature type="active site" description="Nucleophile" evidence="10">
    <location>
        <position position="364"/>
    </location>
</feature>
<evidence type="ECO:0000256" key="8">
    <source>
        <dbReference type="ARBA" id="ARBA00022884"/>
    </source>
</evidence>
<keyword evidence="6 10" id="KW-0949">S-adenosyl-L-methionine</keyword>
<feature type="compositionally biased region" description="Acidic residues" evidence="11">
    <location>
        <begin position="509"/>
        <end position="521"/>
    </location>
</feature>
<evidence type="ECO:0000313" key="14">
    <source>
        <dbReference type="Proteomes" id="UP000789342"/>
    </source>
</evidence>
<dbReference type="GO" id="GO:0016428">
    <property type="term" value="F:tRNA (cytidine-5-)-methyltransferase activity"/>
    <property type="evidence" value="ECO:0007669"/>
    <property type="project" value="InterPro"/>
</dbReference>
<evidence type="ECO:0000256" key="3">
    <source>
        <dbReference type="ARBA" id="ARBA00022555"/>
    </source>
</evidence>
<feature type="binding site" evidence="10">
    <location>
        <position position="283"/>
    </location>
    <ligand>
        <name>S-adenosyl-L-methionine</name>
        <dbReference type="ChEBI" id="CHEBI:59789"/>
    </ligand>
</feature>
<dbReference type="Pfam" id="PF01189">
    <property type="entry name" value="Methyltr_RsmB-F"/>
    <property type="match status" value="1"/>
</dbReference>
<dbReference type="SUPFAM" id="SSF53335">
    <property type="entry name" value="S-adenosyl-L-methionine-dependent methyltransferases"/>
    <property type="match status" value="1"/>
</dbReference>
<dbReference type="PANTHER" id="PTHR22808:SF1">
    <property type="entry name" value="RNA CYTOSINE-C(5)-METHYLTRANSFERASE NSUN2-RELATED"/>
    <property type="match status" value="1"/>
</dbReference>
<keyword evidence="7" id="KW-0819">tRNA processing</keyword>
<dbReference type="PROSITE" id="PS51686">
    <property type="entry name" value="SAM_MT_RSMB_NOP"/>
    <property type="match status" value="1"/>
</dbReference>
<accession>A0A9N8WD90</accession>
<dbReference type="PROSITE" id="PS01153">
    <property type="entry name" value="NOL1_NOP2_SUN"/>
    <property type="match status" value="1"/>
</dbReference>
<evidence type="ECO:0000313" key="13">
    <source>
        <dbReference type="EMBL" id="CAG8485723.1"/>
    </source>
</evidence>
<feature type="region of interest" description="Disordered" evidence="11">
    <location>
        <begin position="98"/>
        <end position="147"/>
    </location>
</feature>
<dbReference type="AlphaFoldDB" id="A0A9N8WD90"/>
<dbReference type="EMBL" id="CAJVPV010001076">
    <property type="protein sequence ID" value="CAG8485723.1"/>
    <property type="molecule type" value="Genomic_DNA"/>
</dbReference>
<evidence type="ECO:0000256" key="11">
    <source>
        <dbReference type="SAM" id="MobiDB-lite"/>
    </source>
</evidence>
<sequence length="792" mass="89678">MRFGDFAEAAEKKEFIYVTVTERIIQVVTRFVPAVSLLPSNPMHPTPTLPPKTPETQHPISTKIYIVSTSDSLPLSPEPPTLSSTPLPLSTTPITIASSSVGPVKTPIRPQQKPRVQSHSKSIPKTITSSKSVSTPTRVLSTTSTRKSSNSSVESISFWYPDELGWQHSAPRMIIKKEPEFQTFHRWLVSETEVGNISRQEAVSMIPPLLLDVKPDHWVLDMCAAPGSKTTQIIEAIHANDAQDTVIPSGIVIANDADPRRSYTLVHQAKRLRSPCLLVTNHDAAQFPGIYVKQGTDDVLRPIQFDRILVDVPCSGDGTLRKNYLVWKDWNIGRAIGIHYTQVKILLRGAQLVKDNGRIVYSTCSMNPLENEAVVAEVLRRCRGNLQLVDVSDQLPQLIRAPGLTTWKVMSKENVWVDSLEDINPKYRKKYERSLWPPSNANDLNLEKCMRIYPHFQDTGGFFIAVLQKTGPITDISSVNDLQSFSKEDHNNDEETVDASSELDTEIINDDAIVDDDSSENFEDRESDVIESAHKKRSNSGSSEDELRKRTKTEELNDIKDDRSPSQRRGGEEPFLFLEPDNQDIPIIREYYGLSEEFPIGQLLVRSTNEKNKTIYLVSEAVKRVLEASDSKRLKIINTGIRAFTRQEANEAIKCDFRFNAEGLSTIHPFISDKRVVEFELEDLRILLSEPTPLIERFCERIKEKLKNLGKFSLECLQMCALEILITLNFEIIDIGCIVAFIKSDKEHDAIALPVWRATASLNLLYRKEERKSLEHRILNYILKLEEKQDEK</sequence>
<keyword evidence="14" id="KW-1185">Reference proteome</keyword>
<dbReference type="PANTHER" id="PTHR22808">
    <property type="entry name" value="NCL1 YEAST -RELATED NOL1/NOP2/FMU SUN DOMAIN-CONTAINING"/>
    <property type="match status" value="1"/>
</dbReference>
<feature type="compositionally biased region" description="Basic and acidic residues" evidence="11">
    <location>
        <begin position="522"/>
        <end position="533"/>
    </location>
</feature>
<feature type="compositionally biased region" description="Basic and acidic residues" evidence="11">
    <location>
        <begin position="545"/>
        <end position="572"/>
    </location>
</feature>
<dbReference type="InterPro" id="IPR049560">
    <property type="entry name" value="MeTrfase_RsmB-F_NOP2_cat"/>
</dbReference>
<feature type="binding site" evidence="10">
    <location>
        <begin position="223"/>
        <end position="229"/>
    </location>
    <ligand>
        <name>S-adenosyl-L-methionine</name>
        <dbReference type="ChEBI" id="CHEBI:59789"/>
    </ligand>
</feature>
<dbReference type="PRINTS" id="PR02011">
    <property type="entry name" value="RCMTNCL1"/>
</dbReference>
<keyword evidence="4 10" id="KW-0489">Methyltransferase</keyword>
<dbReference type="InterPro" id="IPR001678">
    <property type="entry name" value="MeTrfase_RsmB-F_NOP2_dom"/>
</dbReference>
<feature type="compositionally biased region" description="Low complexity" evidence="11">
    <location>
        <begin position="119"/>
        <end position="147"/>
    </location>
</feature>
<dbReference type="GO" id="GO:0030488">
    <property type="term" value="P:tRNA methylation"/>
    <property type="evidence" value="ECO:0007669"/>
    <property type="project" value="TreeGrafter"/>
</dbReference>
<evidence type="ECO:0000256" key="2">
    <source>
        <dbReference type="ARBA" id="ARBA00007494"/>
    </source>
</evidence>
<dbReference type="Proteomes" id="UP000789342">
    <property type="component" value="Unassembled WGS sequence"/>
</dbReference>
<dbReference type="InterPro" id="IPR023267">
    <property type="entry name" value="RCMT"/>
</dbReference>
<dbReference type="InterPro" id="IPR018314">
    <property type="entry name" value="RsmB/NOL1/NOP2-like_CS"/>
</dbReference>
<feature type="binding site" evidence="10">
    <location>
        <position position="311"/>
    </location>
    <ligand>
        <name>S-adenosyl-L-methionine</name>
        <dbReference type="ChEBI" id="CHEBI:59789"/>
    </ligand>
</feature>
<name>A0A9N8WD90_9GLOM</name>
<dbReference type="InterPro" id="IPR057286">
    <property type="entry name" value="PUA_NSUN2"/>
</dbReference>
<keyword evidence="9" id="KW-0539">Nucleus</keyword>
<dbReference type="GO" id="GO:0005634">
    <property type="term" value="C:nucleus"/>
    <property type="evidence" value="ECO:0007669"/>
    <property type="project" value="UniProtKB-SubCell"/>
</dbReference>
<dbReference type="InterPro" id="IPR023270">
    <property type="entry name" value="RCMT_NCL1"/>
</dbReference>
<evidence type="ECO:0000256" key="10">
    <source>
        <dbReference type="PROSITE-ProRule" id="PRU01023"/>
    </source>
</evidence>
<dbReference type="InterPro" id="IPR057285">
    <property type="entry name" value="Pre-PUA_NSUN2"/>
</dbReference>
<gene>
    <name evidence="13" type="ORF">AMORRO_LOCUS2530</name>
</gene>
<evidence type="ECO:0000256" key="6">
    <source>
        <dbReference type="ARBA" id="ARBA00022691"/>
    </source>
</evidence>
<evidence type="ECO:0000256" key="5">
    <source>
        <dbReference type="ARBA" id="ARBA00022679"/>
    </source>
</evidence>
<dbReference type="InterPro" id="IPR029063">
    <property type="entry name" value="SAM-dependent_MTases_sf"/>
</dbReference>
<dbReference type="Gene3D" id="3.40.50.150">
    <property type="entry name" value="Vaccinia Virus protein VP39"/>
    <property type="match status" value="1"/>
</dbReference>
<keyword evidence="5 10" id="KW-0808">Transferase</keyword>
<evidence type="ECO:0000256" key="7">
    <source>
        <dbReference type="ARBA" id="ARBA00022694"/>
    </source>
</evidence>
<proteinExistence type="inferred from homology"/>
<feature type="region of interest" description="Disordered" evidence="11">
    <location>
        <begin position="509"/>
        <end position="576"/>
    </location>
</feature>
<dbReference type="GO" id="GO:0000049">
    <property type="term" value="F:tRNA binding"/>
    <property type="evidence" value="ECO:0007669"/>
    <property type="project" value="UniProtKB-KW"/>
</dbReference>
<comment type="subcellular location">
    <subcellularLocation>
        <location evidence="1">Nucleus</location>
    </subcellularLocation>
</comment>
<evidence type="ECO:0000259" key="12">
    <source>
        <dbReference type="PROSITE" id="PS51686"/>
    </source>
</evidence>
<comment type="caution">
    <text evidence="13">The sequence shown here is derived from an EMBL/GenBank/DDBJ whole genome shotgun (WGS) entry which is preliminary data.</text>
</comment>
<dbReference type="Pfam" id="PF25376">
    <property type="entry name" value="Pre-PUA_NSUN2"/>
    <property type="match status" value="1"/>
</dbReference>
<dbReference type="GO" id="GO:0005737">
    <property type="term" value="C:cytoplasm"/>
    <property type="evidence" value="ECO:0007669"/>
    <property type="project" value="TreeGrafter"/>
</dbReference>
<feature type="binding site" evidence="10">
    <location>
        <position position="256"/>
    </location>
    <ligand>
        <name>S-adenosyl-L-methionine</name>
        <dbReference type="ChEBI" id="CHEBI:59789"/>
    </ligand>
</feature>
<reference evidence="13" key="1">
    <citation type="submission" date="2021-06" db="EMBL/GenBank/DDBJ databases">
        <authorList>
            <person name="Kallberg Y."/>
            <person name="Tangrot J."/>
            <person name="Rosling A."/>
        </authorList>
    </citation>
    <scope>NUCLEOTIDE SEQUENCE</scope>
    <source>
        <strain evidence="13">CL551</strain>
    </source>
</reference>